<feature type="region of interest" description="Disordered" evidence="5">
    <location>
        <begin position="433"/>
        <end position="457"/>
    </location>
</feature>
<dbReference type="PANTHER" id="PTHR32089">
    <property type="entry name" value="METHYL-ACCEPTING CHEMOTAXIS PROTEIN MCPB"/>
    <property type="match status" value="1"/>
</dbReference>
<feature type="region of interest" description="Disordered" evidence="5">
    <location>
        <begin position="1"/>
        <end position="49"/>
    </location>
</feature>
<dbReference type="SUPFAM" id="SSF46458">
    <property type="entry name" value="Globin-like"/>
    <property type="match status" value="1"/>
</dbReference>
<dbReference type="AlphaFoldDB" id="A0ABD6C6V5"/>
<dbReference type="GO" id="GO:0007165">
    <property type="term" value="P:signal transduction"/>
    <property type="evidence" value="ECO:0007669"/>
    <property type="project" value="UniProtKB-KW"/>
</dbReference>
<organism evidence="9 10">
    <name type="scientific">Halorientalis brevis</name>
    <dbReference type="NCBI Taxonomy" id="1126241"/>
    <lineage>
        <taxon>Archaea</taxon>
        <taxon>Methanobacteriati</taxon>
        <taxon>Methanobacteriota</taxon>
        <taxon>Stenosarchaea group</taxon>
        <taxon>Halobacteria</taxon>
        <taxon>Halobacteriales</taxon>
        <taxon>Haloarculaceae</taxon>
        <taxon>Halorientalis</taxon>
    </lineage>
</organism>
<evidence type="ECO:0000259" key="8">
    <source>
        <dbReference type="PROSITE" id="PS50113"/>
    </source>
</evidence>
<feature type="coiled-coil region" evidence="4">
    <location>
        <begin position="362"/>
        <end position="395"/>
    </location>
</feature>
<dbReference type="PANTHER" id="PTHR32089:SF112">
    <property type="entry name" value="LYSOZYME-LIKE PROTEIN-RELATED"/>
    <property type="match status" value="1"/>
</dbReference>
<protein>
    <submittedName>
        <fullName evidence="9">Methyl-accepting chemotaxis protein</fullName>
    </submittedName>
</protein>
<dbReference type="CDD" id="cd01068">
    <property type="entry name" value="globin_sensor"/>
    <property type="match status" value="1"/>
</dbReference>
<dbReference type="Pfam" id="PF08448">
    <property type="entry name" value="PAS_4"/>
    <property type="match status" value="1"/>
</dbReference>
<dbReference type="NCBIfam" id="TIGR00229">
    <property type="entry name" value="sensory_box"/>
    <property type="match status" value="1"/>
</dbReference>
<evidence type="ECO:0000259" key="7">
    <source>
        <dbReference type="PROSITE" id="PS50112"/>
    </source>
</evidence>
<dbReference type="InterPro" id="IPR000700">
    <property type="entry name" value="PAS-assoc_C"/>
</dbReference>
<dbReference type="PROSITE" id="PS50113">
    <property type="entry name" value="PAC"/>
    <property type="match status" value="1"/>
</dbReference>
<feature type="domain" description="Methyl-accepting transducer" evidence="6">
    <location>
        <begin position="385"/>
        <end position="621"/>
    </location>
</feature>
<name>A0ABD6C6V5_9EURY</name>
<evidence type="ECO:0000256" key="2">
    <source>
        <dbReference type="ARBA" id="ARBA00029447"/>
    </source>
</evidence>
<comment type="similarity">
    <text evidence="2">Belongs to the methyl-accepting chemotaxis (MCP) protein family.</text>
</comment>
<reference evidence="9 10" key="1">
    <citation type="journal article" date="2019" name="Int. J. Syst. Evol. Microbiol.">
        <title>The Global Catalogue of Microorganisms (GCM) 10K type strain sequencing project: providing services to taxonomists for standard genome sequencing and annotation.</title>
        <authorList>
            <consortium name="The Broad Institute Genomics Platform"/>
            <consortium name="The Broad Institute Genome Sequencing Center for Infectious Disease"/>
            <person name="Wu L."/>
            <person name="Ma J."/>
        </authorList>
    </citation>
    <scope>NUCLEOTIDE SEQUENCE [LARGE SCALE GENOMIC DNA]</scope>
    <source>
        <strain evidence="9 10">CGMCC 1.12125</strain>
    </source>
</reference>
<dbReference type="InterPro" id="IPR044398">
    <property type="entry name" value="Globin-sensor_dom"/>
</dbReference>
<dbReference type="RefSeq" id="WP_247376708.1">
    <property type="nucleotide sequence ID" value="NZ_JALLGV010000003.1"/>
</dbReference>
<dbReference type="Gene3D" id="1.10.287.950">
    <property type="entry name" value="Methyl-accepting chemotaxis protein"/>
    <property type="match status" value="1"/>
</dbReference>
<feature type="domain" description="PAS" evidence="7">
    <location>
        <begin position="247"/>
        <end position="318"/>
    </location>
</feature>
<dbReference type="PROSITE" id="PS50111">
    <property type="entry name" value="CHEMOTAXIS_TRANSDUC_2"/>
    <property type="match status" value="1"/>
</dbReference>
<dbReference type="SMART" id="SM00283">
    <property type="entry name" value="MA"/>
    <property type="match status" value="1"/>
</dbReference>
<accession>A0ABD6C6V5</accession>
<dbReference type="InterPro" id="IPR004089">
    <property type="entry name" value="MCPsignal_dom"/>
</dbReference>
<dbReference type="InterPro" id="IPR039379">
    <property type="entry name" value="Protoglobin_sensor_dom"/>
</dbReference>
<dbReference type="SUPFAM" id="SSF58104">
    <property type="entry name" value="Methyl-accepting chemotaxis protein (MCP) signaling domain"/>
    <property type="match status" value="1"/>
</dbReference>
<dbReference type="Gene3D" id="1.10.490.10">
    <property type="entry name" value="Globins"/>
    <property type="match status" value="1"/>
</dbReference>
<keyword evidence="1 3" id="KW-0807">Transducer</keyword>
<evidence type="ECO:0000256" key="4">
    <source>
        <dbReference type="SAM" id="Coils"/>
    </source>
</evidence>
<evidence type="ECO:0000256" key="5">
    <source>
        <dbReference type="SAM" id="MobiDB-lite"/>
    </source>
</evidence>
<sequence>MNYRDKIKSTLARLRGAAEPRAESRRDEGAGTVTPVPDGGQIPGSEDGPASLDEIGLRAGVDDEQLLSALGLDVAEMDWRKEFVGFDDGDAERLAELTPLFEDVADDLADHFYDHLGQYEQTLDVLDRSDRSVEQLKWTQRRYLLSLGDHPYRPGGTAGYGREYFKQRAVIGKLHERLDMPPKHYIGMYQHYHEQIVGELFDRLEAELGDSDDDAAALERTRDQLQSFLRITNVDMQIAMDAYLQSGEQIWVDALEELLQPVIVLDREAEILLFNEAMEELTGVTEAEAREMPLWEVYRTDETHDTKTTMLEVVLESEDPVREQELELLTHHDERRNVVLSSVPLYDDHGALVGGTTVIQDITDLRQQEEELERRQETAAEMKAAIAELRDATAAVADGSDEIADLADQQRDDVEQVASEVSNMSASIEEVAASAEQVRETSRDAASLADDGRESADEARELMTRLDADRQGMLDKVENLQDAVAEIGDIVDIIDDIADQTNILALNASIEAARAGEAGEGFAVVADEVKQLAEESQAQAAEIEALVESVQADTADTAESLQNTGQRIGDGVERVEAILSKLDEVVAAAQETAEGIEEVADATDDQASSTEEVAAMIDQTATQAQDVADEIEDIADAAQSQFAQAQTIEEGMEELADEGAE</sequence>
<evidence type="ECO:0000313" key="10">
    <source>
        <dbReference type="Proteomes" id="UP001597119"/>
    </source>
</evidence>
<dbReference type="Gene3D" id="3.30.450.20">
    <property type="entry name" value="PAS domain"/>
    <property type="match status" value="1"/>
</dbReference>
<dbReference type="InterPro" id="IPR035965">
    <property type="entry name" value="PAS-like_dom_sf"/>
</dbReference>
<dbReference type="PROSITE" id="PS50112">
    <property type="entry name" value="PAS"/>
    <property type="match status" value="1"/>
</dbReference>
<proteinExistence type="inferred from homology"/>
<dbReference type="EMBL" id="JBHUDJ010000001">
    <property type="protein sequence ID" value="MFD1586003.1"/>
    <property type="molecule type" value="Genomic_DNA"/>
</dbReference>
<feature type="domain" description="PAC" evidence="8">
    <location>
        <begin position="322"/>
        <end position="374"/>
    </location>
</feature>
<feature type="coiled-coil region" evidence="4">
    <location>
        <begin position="526"/>
        <end position="592"/>
    </location>
</feature>
<dbReference type="SUPFAM" id="SSF55785">
    <property type="entry name" value="PYP-like sensor domain (PAS domain)"/>
    <property type="match status" value="1"/>
</dbReference>
<dbReference type="Proteomes" id="UP001597119">
    <property type="component" value="Unassembled WGS sequence"/>
</dbReference>
<evidence type="ECO:0000259" key="6">
    <source>
        <dbReference type="PROSITE" id="PS50111"/>
    </source>
</evidence>
<dbReference type="InterPro" id="IPR012292">
    <property type="entry name" value="Globin/Proto"/>
</dbReference>
<evidence type="ECO:0000313" key="9">
    <source>
        <dbReference type="EMBL" id="MFD1586003.1"/>
    </source>
</evidence>
<evidence type="ECO:0000256" key="3">
    <source>
        <dbReference type="PROSITE-ProRule" id="PRU00284"/>
    </source>
</evidence>
<keyword evidence="4" id="KW-0175">Coiled coil</keyword>
<gene>
    <name evidence="9" type="ORF">ACFR9U_03335</name>
</gene>
<dbReference type="CDD" id="cd00130">
    <property type="entry name" value="PAS"/>
    <property type="match status" value="1"/>
</dbReference>
<dbReference type="CDD" id="cd11386">
    <property type="entry name" value="MCP_signal"/>
    <property type="match status" value="1"/>
</dbReference>
<dbReference type="Pfam" id="PF11563">
    <property type="entry name" value="Protoglobin"/>
    <property type="match status" value="1"/>
</dbReference>
<dbReference type="SMART" id="SM00091">
    <property type="entry name" value="PAS"/>
    <property type="match status" value="1"/>
</dbReference>
<keyword evidence="10" id="KW-1185">Reference proteome</keyword>
<comment type="caution">
    <text evidence="9">The sequence shown here is derived from an EMBL/GenBank/DDBJ whole genome shotgun (WGS) entry which is preliminary data.</text>
</comment>
<dbReference type="InterPro" id="IPR009050">
    <property type="entry name" value="Globin-like_sf"/>
</dbReference>
<dbReference type="Pfam" id="PF00015">
    <property type="entry name" value="MCPsignal"/>
    <property type="match status" value="1"/>
</dbReference>
<feature type="compositionally biased region" description="Basic and acidic residues" evidence="5">
    <location>
        <begin position="16"/>
        <end position="29"/>
    </location>
</feature>
<dbReference type="InterPro" id="IPR000014">
    <property type="entry name" value="PAS"/>
</dbReference>
<evidence type="ECO:0000256" key="1">
    <source>
        <dbReference type="ARBA" id="ARBA00023224"/>
    </source>
</evidence>
<dbReference type="InterPro" id="IPR013656">
    <property type="entry name" value="PAS_4"/>
</dbReference>